<reference evidence="1 2" key="1">
    <citation type="submission" date="2024-09" db="EMBL/GenBank/DDBJ databases">
        <authorList>
            <person name="Sun Q."/>
            <person name="Mori K."/>
        </authorList>
    </citation>
    <scope>NUCLEOTIDE SEQUENCE [LARGE SCALE GENOMIC DNA]</scope>
    <source>
        <strain evidence="1 2">JCM 3307</strain>
    </source>
</reference>
<evidence type="ECO:0000313" key="2">
    <source>
        <dbReference type="Proteomes" id="UP001589608"/>
    </source>
</evidence>
<evidence type="ECO:0008006" key="3">
    <source>
        <dbReference type="Google" id="ProtNLM"/>
    </source>
</evidence>
<proteinExistence type="predicted"/>
<name>A0ABV5MFN8_9ACTN</name>
<gene>
    <name evidence="1" type="ORF">ACFFTR_31715</name>
</gene>
<dbReference type="Proteomes" id="UP001589608">
    <property type="component" value="Unassembled WGS sequence"/>
</dbReference>
<dbReference type="EMBL" id="JBHMCA010000054">
    <property type="protein sequence ID" value="MFB9447682.1"/>
    <property type="molecule type" value="Genomic_DNA"/>
</dbReference>
<accession>A0ABV5MFN8</accession>
<keyword evidence="2" id="KW-1185">Reference proteome</keyword>
<organism evidence="1 2">
    <name type="scientific">Dactylosporangium vinaceum</name>
    <dbReference type="NCBI Taxonomy" id="53362"/>
    <lineage>
        <taxon>Bacteria</taxon>
        <taxon>Bacillati</taxon>
        <taxon>Actinomycetota</taxon>
        <taxon>Actinomycetes</taxon>
        <taxon>Micromonosporales</taxon>
        <taxon>Micromonosporaceae</taxon>
        <taxon>Dactylosporangium</taxon>
    </lineage>
</organism>
<evidence type="ECO:0000313" key="1">
    <source>
        <dbReference type="EMBL" id="MFB9447682.1"/>
    </source>
</evidence>
<comment type="caution">
    <text evidence="1">The sequence shown here is derived from an EMBL/GenBank/DDBJ whole genome shotgun (WGS) entry which is preliminary data.</text>
</comment>
<dbReference type="RefSeq" id="WP_223102595.1">
    <property type="nucleotide sequence ID" value="NZ_CP061913.1"/>
</dbReference>
<sequence>MPACTAECPFRAAATVIKGGHALYPAAAAAFTAALALELSPAQRAHLEARRLRASG</sequence>
<protein>
    <recommendedName>
        <fullName evidence="3">4Fe-4S Wbl-type domain-containing protein</fullName>
    </recommendedName>
</protein>